<keyword evidence="5" id="KW-0813">Transport</keyword>
<evidence type="ECO:0000313" key="8">
    <source>
        <dbReference type="Proteomes" id="UP000295662"/>
    </source>
</evidence>
<dbReference type="PANTHER" id="PTHR30325:SF0">
    <property type="entry name" value="INNER MEMBRANE ABC TRANSPORTER PERMEASE PROTEIN YEJE"/>
    <property type="match status" value="1"/>
</dbReference>
<comment type="subcellular location">
    <subcellularLocation>
        <location evidence="1 5">Cell membrane</location>
        <topology evidence="1 5">Multi-pass membrane protein</topology>
    </subcellularLocation>
</comment>
<keyword evidence="3 5" id="KW-1133">Transmembrane helix</keyword>
<dbReference type="AlphaFoldDB" id="A0A4R7RT84"/>
<feature type="domain" description="ABC transmembrane type-1" evidence="6">
    <location>
        <begin position="301"/>
        <end position="488"/>
    </location>
</feature>
<dbReference type="CDD" id="cd06261">
    <property type="entry name" value="TM_PBP2"/>
    <property type="match status" value="1"/>
</dbReference>
<evidence type="ECO:0000256" key="5">
    <source>
        <dbReference type="RuleBase" id="RU363032"/>
    </source>
</evidence>
<evidence type="ECO:0000259" key="6">
    <source>
        <dbReference type="PROSITE" id="PS50928"/>
    </source>
</evidence>
<sequence>MTPRTLGIALTIFAFLAALFRWLGFLVPVFKLPFLGGAWAGWILVSLCGLAGLRLLLKGQREWQFSPLTLKQFRRFRSLRRGYISFLILLSLAGGAALDNLIVGKRALVVSHAGSLYFPFLRSDVIPGKTFGLEYDAETNYRELKRVFEKEDKGWVLLPPVPYAPSLDSEDIIETLEKRTDGQVYQAGSKEAFNGRAYTVFKSKPEQKRQEFTYRAGLLQGEMRGWDAEGEQVERARYDHGQRVEFTDYTLEKTVDSLTAEAGPDLLTIIYPPSPPSWSQGHYLGTNASGLDVLAVLYGGLQQALIAATLFVTFVFVVGIFVGGVAGYFGGWLDLIAQRLIEIWGVLPFLFVVMIVSSLIQPTLVILVGIIAMFGWMGTATYLRTATYREKARDYVASARLLGASTGRVLFKHILPNTIAILVTLAPFEIAGVITSLAALDFLGFGLPPEVPSWGRLLHEGTESFNYPWIVSAAFSAMVGTLILVTFVGEAVREAFDPKKFTTYR</sequence>
<accession>A0A4R7RT84</accession>
<proteinExistence type="inferred from homology"/>
<dbReference type="Proteomes" id="UP000295662">
    <property type="component" value="Unassembled WGS sequence"/>
</dbReference>
<gene>
    <name evidence="7" type="ORF">EI77_03122</name>
</gene>
<feature type="transmembrane region" description="Helical" evidence="5">
    <location>
        <begin position="419"/>
        <end position="447"/>
    </location>
</feature>
<dbReference type="GO" id="GO:0055085">
    <property type="term" value="P:transmembrane transport"/>
    <property type="evidence" value="ECO:0007669"/>
    <property type="project" value="InterPro"/>
</dbReference>
<evidence type="ECO:0000256" key="2">
    <source>
        <dbReference type="ARBA" id="ARBA00022692"/>
    </source>
</evidence>
<evidence type="ECO:0000313" key="7">
    <source>
        <dbReference type="EMBL" id="TDU68005.1"/>
    </source>
</evidence>
<dbReference type="Gene3D" id="1.10.3720.10">
    <property type="entry name" value="MetI-like"/>
    <property type="match status" value="1"/>
</dbReference>
<protein>
    <submittedName>
        <fullName evidence="7">Microcin C transport system permease protein</fullName>
    </submittedName>
</protein>
<name>A0A4R7RT84_9BACT</name>
<dbReference type="GO" id="GO:0042884">
    <property type="term" value="P:microcin transport"/>
    <property type="evidence" value="ECO:0007669"/>
    <property type="project" value="TreeGrafter"/>
</dbReference>
<dbReference type="PROSITE" id="PS50928">
    <property type="entry name" value="ABC_TM1"/>
    <property type="match status" value="1"/>
</dbReference>
<dbReference type="GO" id="GO:0005886">
    <property type="term" value="C:plasma membrane"/>
    <property type="evidence" value="ECO:0007669"/>
    <property type="project" value="UniProtKB-SubCell"/>
</dbReference>
<dbReference type="InterPro" id="IPR000515">
    <property type="entry name" value="MetI-like"/>
</dbReference>
<feature type="transmembrane region" description="Helical" evidence="5">
    <location>
        <begin position="78"/>
        <end position="98"/>
    </location>
</feature>
<comment type="caution">
    <text evidence="7">The sequence shown here is derived from an EMBL/GenBank/DDBJ whole genome shotgun (WGS) entry which is preliminary data.</text>
</comment>
<dbReference type="SUPFAM" id="SSF161098">
    <property type="entry name" value="MetI-like"/>
    <property type="match status" value="1"/>
</dbReference>
<dbReference type="RefSeq" id="WP_133796154.1">
    <property type="nucleotide sequence ID" value="NZ_SOCA01000006.1"/>
</dbReference>
<dbReference type="InterPro" id="IPR035906">
    <property type="entry name" value="MetI-like_sf"/>
</dbReference>
<reference evidence="7 8" key="1">
    <citation type="submission" date="2019-03" db="EMBL/GenBank/DDBJ databases">
        <title>Genomic Encyclopedia of Archaeal and Bacterial Type Strains, Phase II (KMG-II): from individual species to whole genera.</title>
        <authorList>
            <person name="Goeker M."/>
        </authorList>
    </citation>
    <scope>NUCLEOTIDE SEQUENCE [LARGE SCALE GENOMIC DNA]</scope>
    <source>
        <strain evidence="7 8">ATCC 25309</strain>
    </source>
</reference>
<dbReference type="EMBL" id="SOCA01000006">
    <property type="protein sequence ID" value="TDU68005.1"/>
    <property type="molecule type" value="Genomic_DNA"/>
</dbReference>
<comment type="similarity">
    <text evidence="5">Belongs to the binding-protein-dependent transport system permease family.</text>
</comment>
<feature type="transmembrane region" description="Helical" evidence="5">
    <location>
        <begin position="341"/>
        <end position="360"/>
    </location>
</feature>
<keyword evidence="8" id="KW-1185">Reference proteome</keyword>
<organism evidence="7 8">
    <name type="scientific">Prosthecobacter fusiformis</name>
    <dbReference type="NCBI Taxonomy" id="48464"/>
    <lineage>
        <taxon>Bacteria</taxon>
        <taxon>Pseudomonadati</taxon>
        <taxon>Verrucomicrobiota</taxon>
        <taxon>Verrucomicrobiia</taxon>
        <taxon>Verrucomicrobiales</taxon>
        <taxon>Verrucomicrobiaceae</taxon>
        <taxon>Prosthecobacter</taxon>
    </lineage>
</organism>
<keyword evidence="4 5" id="KW-0472">Membrane</keyword>
<evidence type="ECO:0000256" key="4">
    <source>
        <dbReference type="ARBA" id="ARBA00023136"/>
    </source>
</evidence>
<feature type="transmembrane region" description="Helical" evidence="5">
    <location>
        <begin position="7"/>
        <end position="27"/>
    </location>
</feature>
<evidence type="ECO:0000256" key="3">
    <source>
        <dbReference type="ARBA" id="ARBA00022989"/>
    </source>
</evidence>
<feature type="transmembrane region" description="Helical" evidence="5">
    <location>
        <begin position="39"/>
        <end position="57"/>
    </location>
</feature>
<evidence type="ECO:0000256" key="1">
    <source>
        <dbReference type="ARBA" id="ARBA00004651"/>
    </source>
</evidence>
<feature type="transmembrane region" description="Helical" evidence="5">
    <location>
        <begin position="304"/>
        <end position="329"/>
    </location>
</feature>
<feature type="transmembrane region" description="Helical" evidence="5">
    <location>
        <begin position="467"/>
        <end position="489"/>
    </location>
</feature>
<keyword evidence="2 5" id="KW-0812">Transmembrane</keyword>
<feature type="transmembrane region" description="Helical" evidence="5">
    <location>
        <begin position="366"/>
        <end position="383"/>
    </location>
</feature>
<dbReference type="OrthoDB" id="9797472at2"/>
<dbReference type="PANTHER" id="PTHR30325">
    <property type="entry name" value="MEMBRANE COMPONENT OF ABC TRANSPORTER"/>
    <property type="match status" value="1"/>
</dbReference>
<dbReference type="Pfam" id="PF00528">
    <property type="entry name" value="BPD_transp_1"/>
    <property type="match status" value="1"/>
</dbReference>